<feature type="transmembrane region" description="Helical" evidence="5">
    <location>
        <begin position="269"/>
        <end position="286"/>
    </location>
</feature>
<dbReference type="Pfam" id="PF24961">
    <property type="entry name" value="NfeD_membrane"/>
    <property type="match status" value="1"/>
</dbReference>
<dbReference type="InterPro" id="IPR012340">
    <property type="entry name" value="NA-bd_OB-fold"/>
</dbReference>
<feature type="transmembrane region" description="Helical" evidence="5">
    <location>
        <begin position="347"/>
        <end position="368"/>
    </location>
</feature>
<protein>
    <submittedName>
        <fullName evidence="10">Membrane-bound serine protease (ClpP class)</fullName>
    </submittedName>
</protein>
<keyword evidence="11" id="KW-1185">Reference proteome</keyword>
<dbReference type="Gene3D" id="2.40.50.140">
    <property type="entry name" value="Nucleic acid-binding proteins"/>
    <property type="match status" value="1"/>
</dbReference>
<dbReference type="InterPro" id="IPR002810">
    <property type="entry name" value="NfeD-like_C"/>
</dbReference>
<dbReference type="PANTHER" id="PTHR33507:SF4">
    <property type="entry name" value="NODULATION COMPETITIVENESS PROTEIN NFED"/>
    <property type="match status" value="1"/>
</dbReference>
<sequence length="441" mass="46102">MTTRAARAFRLLMLLPLLLALAPAALRAQSKPVPVVLKLTLHDTIQPITADYLTRGLHDAADIHASAVLLSLGTPGGLLESTRTIVAAIEQSPVPVIVYISPPGSRAGSAGFFLLEAADIAAMAPGTNAGAAHPIVEGTKLDPIMKEKLENDTAAFLRSYVTRRGRNTQAAEDAVRNSKSYSDTEALQLKLIDLTAPDDASLLAALDGREIHRFDGSAITLHLTGAKIVTFAPSTRERLLSSLTNPDFAVLLLVLGGLLIYLEFNVPGTVVPGALGTLLVLLGFFGLNLLPVRHTAIVLLVAAVIMMALETKFASHGILALAGTLSLVFGLATLVDGPIAELRVHLGTAIGAGVGFGAISFGLAWIALRARRNKTLLGPQAMIGAQAVARTPLSPAGQIEIRGELWQATLLQAALSLPAGSPVRVLAVDGLLLIVEATVPR</sequence>
<proteinExistence type="predicted"/>
<dbReference type="RefSeq" id="WP_179493154.1">
    <property type="nucleotide sequence ID" value="NZ_JACCCW010000002.1"/>
</dbReference>
<dbReference type="PANTHER" id="PTHR33507">
    <property type="entry name" value="INNER MEMBRANE PROTEIN YBBJ"/>
    <property type="match status" value="1"/>
</dbReference>
<keyword evidence="4 5" id="KW-0472">Membrane</keyword>
<evidence type="ECO:0000259" key="7">
    <source>
        <dbReference type="Pfam" id="PF01957"/>
    </source>
</evidence>
<keyword evidence="2 5" id="KW-0812">Transmembrane</keyword>
<dbReference type="InterPro" id="IPR056738">
    <property type="entry name" value="NfeD1b_N"/>
</dbReference>
<dbReference type="SUPFAM" id="SSF52096">
    <property type="entry name" value="ClpP/crotonase"/>
    <property type="match status" value="1"/>
</dbReference>
<feature type="signal peptide" evidence="6">
    <location>
        <begin position="1"/>
        <end position="28"/>
    </location>
</feature>
<dbReference type="Pfam" id="PF25145">
    <property type="entry name" value="NfeD1b_N"/>
    <property type="match status" value="1"/>
</dbReference>
<keyword evidence="10" id="KW-0645">Protease</keyword>
<feature type="transmembrane region" description="Helical" evidence="5">
    <location>
        <begin position="243"/>
        <end position="262"/>
    </location>
</feature>
<dbReference type="GO" id="GO:0016020">
    <property type="term" value="C:membrane"/>
    <property type="evidence" value="ECO:0007669"/>
    <property type="project" value="UniProtKB-SubCell"/>
</dbReference>
<accession>A0A7Y9PK54</accession>
<dbReference type="InterPro" id="IPR029045">
    <property type="entry name" value="ClpP/crotonase-like_dom_sf"/>
</dbReference>
<reference evidence="10 11" key="1">
    <citation type="submission" date="2020-07" db="EMBL/GenBank/DDBJ databases">
        <title>Genomic Encyclopedia of Type Strains, Phase IV (KMG-V): Genome sequencing to study the core and pangenomes of soil and plant-associated prokaryotes.</title>
        <authorList>
            <person name="Whitman W."/>
        </authorList>
    </citation>
    <scope>NUCLEOTIDE SEQUENCE [LARGE SCALE GENOMIC DNA]</scope>
    <source>
        <strain evidence="10 11">X4EP2</strain>
    </source>
</reference>
<organism evidence="10 11">
    <name type="scientific">Granulicella arctica</name>
    <dbReference type="NCBI Taxonomy" id="940613"/>
    <lineage>
        <taxon>Bacteria</taxon>
        <taxon>Pseudomonadati</taxon>
        <taxon>Acidobacteriota</taxon>
        <taxon>Terriglobia</taxon>
        <taxon>Terriglobales</taxon>
        <taxon>Acidobacteriaceae</taxon>
        <taxon>Granulicella</taxon>
    </lineage>
</organism>
<feature type="domain" description="NfeD-like C-terminal" evidence="7">
    <location>
        <begin position="380"/>
        <end position="436"/>
    </location>
</feature>
<dbReference type="AlphaFoldDB" id="A0A7Y9PK54"/>
<dbReference type="Gene3D" id="3.90.226.10">
    <property type="entry name" value="2-enoyl-CoA Hydratase, Chain A, domain 1"/>
    <property type="match status" value="1"/>
</dbReference>
<dbReference type="GO" id="GO:0008233">
    <property type="term" value="F:peptidase activity"/>
    <property type="evidence" value="ECO:0007669"/>
    <property type="project" value="UniProtKB-KW"/>
</dbReference>
<evidence type="ECO:0000256" key="4">
    <source>
        <dbReference type="ARBA" id="ARBA00023136"/>
    </source>
</evidence>
<dbReference type="CDD" id="cd07020">
    <property type="entry name" value="Clp_protease_NfeD_1"/>
    <property type="match status" value="1"/>
</dbReference>
<evidence type="ECO:0000259" key="8">
    <source>
        <dbReference type="Pfam" id="PF24961"/>
    </source>
</evidence>
<name>A0A7Y9PK54_9BACT</name>
<comment type="caution">
    <text evidence="10">The sequence shown here is derived from an EMBL/GenBank/DDBJ whole genome shotgun (WGS) entry which is preliminary data.</text>
</comment>
<dbReference type="SUPFAM" id="SSF141322">
    <property type="entry name" value="NfeD domain-like"/>
    <property type="match status" value="1"/>
</dbReference>
<evidence type="ECO:0000256" key="2">
    <source>
        <dbReference type="ARBA" id="ARBA00022692"/>
    </source>
</evidence>
<evidence type="ECO:0000313" key="11">
    <source>
        <dbReference type="Proteomes" id="UP000589520"/>
    </source>
</evidence>
<dbReference type="InterPro" id="IPR056739">
    <property type="entry name" value="NfeD_membrane"/>
</dbReference>
<evidence type="ECO:0000256" key="1">
    <source>
        <dbReference type="ARBA" id="ARBA00004141"/>
    </source>
</evidence>
<feature type="chain" id="PRO_5031023460" evidence="6">
    <location>
        <begin position="29"/>
        <end position="441"/>
    </location>
</feature>
<evidence type="ECO:0000259" key="9">
    <source>
        <dbReference type="Pfam" id="PF25145"/>
    </source>
</evidence>
<dbReference type="InterPro" id="IPR052165">
    <property type="entry name" value="Membrane_assoc_protease"/>
</dbReference>
<feature type="transmembrane region" description="Helical" evidence="5">
    <location>
        <begin position="316"/>
        <end position="335"/>
    </location>
</feature>
<dbReference type="Pfam" id="PF01957">
    <property type="entry name" value="NfeD"/>
    <property type="match status" value="1"/>
</dbReference>
<comment type="subcellular location">
    <subcellularLocation>
        <location evidence="1">Membrane</location>
        <topology evidence="1">Multi-pass membrane protein</topology>
    </subcellularLocation>
</comment>
<feature type="domain" description="NfeD1b N-terminal" evidence="9">
    <location>
        <begin position="36"/>
        <end position="198"/>
    </location>
</feature>
<evidence type="ECO:0000313" key="10">
    <source>
        <dbReference type="EMBL" id="NYF81331.1"/>
    </source>
</evidence>
<dbReference type="EMBL" id="JACCCW010000002">
    <property type="protein sequence ID" value="NYF81331.1"/>
    <property type="molecule type" value="Genomic_DNA"/>
</dbReference>
<evidence type="ECO:0000256" key="6">
    <source>
        <dbReference type="SAM" id="SignalP"/>
    </source>
</evidence>
<keyword evidence="10" id="KW-0378">Hydrolase</keyword>
<dbReference type="GO" id="GO:0006508">
    <property type="term" value="P:proteolysis"/>
    <property type="evidence" value="ECO:0007669"/>
    <property type="project" value="UniProtKB-KW"/>
</dbReference>
<evidence type="ECO:0000256" key="5">
    <source>
        <dbReference type="SAM" id="Phobius"/>
    </source>
</evidence>
<keyword evidence="3 5" id="KW-1133">Transmembrane helix</keyword>
<evidence type="ECO:0000256" key="3">
    <source>
        <dbReference type="ARBA" id="ARBA00022989"/>
    </source>
</evidence>
<feature type="domain" description="NfeD integral membrane" evidence="8">
    <location>
        <begin position="248"/>
        <end position="364"/>
    </location>
</feature>
<dbReference type="Proteomes" id="UP000589520">
    <property type="component" value="Unassembled WGS sequence"/>
</dbReference>
<gene>
    <name evidence="10" type="ORF">HDF17_003651</name>
</gene>
<keyword evidence="6" id="KW-0732">Signal</keyword>